<organism evidence="3 4">
    <name type="scientific">Rhodopirellula baltica (strain DSM 10527 / NCIMB 13988 / SH1)</name>
    <dbReference type="NCBI Taxonomy" id="243090"/>
    <lineage>
        <taxon>Bacteria</taxon>
        <taxon>Pseudomonadati</taxon>
        <taxon>Planctomycetota</taxon>
        <taxon>Planctomycetia</taxon>
        <taxon>Pirellulales</taxon>
        <taxon>Pirellulaceae</taxon>
        <taxon>Rhodopirellula</taxon>
    </lineage>
</organism>
<dbReference type="HOGENOM" id="CLU_1775951_0_0_0"/>
<keyword evidence="4" id="KW-1185">Reference proteome</keyword>
<dbReference type="InParanoid" id="Q7UQX8"/>
<dbReference type="PATRIC" id="fig|243090.15.peg.2904"/>
<accession>Q7UQX8</accession>
<dbReference type="RefSeq" id="WP_011120723.1">
    <property type="nucleotide sequence ID" value="NC_005027.1"/>
</dbReference>
<evidence type="ECO:0000256" key="2">
    <source>
        <dbReference type="SAM" id="Phobius"/>
    </source>
</evidence>
<feature type="region of interest" description="Disordered" evidence="1">
    <location>
        <begin position="123"/>
        <end position="146"/>
    </location>
</feature>
<evidence type="ECO:0000313" key="3">
    <source>
        <dbReference type="EMBL" id="CAD74566.1"/>
    </source>
</evidence>
<protein>
    <submittedName>
        <fullName evidence="3">Uncharacterized protein</fullName>
    </submittedName>
</protein>
<name>Q7UQX8_RHOBA</name>
<keyword evidence="2" id="KW-0812">Transmembrane</keyword>
<dbReference type="Proteomes" id="UP000001025">
    <property type="component" value="Chromosome"/>
</dbReference>
<keyword evidence="2" id="KW-0472">Membrane</keyword>
<evidence type="ECO:0000313" key="4">
    <source>
        <dbReference type="Proteomes" id="UP000001025"/>
    </source>
</evidence>
<dbReference type="AlphaFoldDB" id="Q7UQX8"/>
<dbReference type="STRING" id="243090.RB6014"/>
<feature type="transmembrane region" description="Helical" evidence="2">
    <location>
        <begin position="12"/>
        <end position="32"/>
    </location>
</feature>
<dbReference type="EMBL" id="BX294143">
    <property type="protein sequence ID" value="CAD74566.1"/>
    <property type="molecule type" value="Genomic_DNA"/>
</dbReference>
<gene>
    <name evidence="3" type="ordered locus">RB6014</name>
</gene>
<evidence type="ECO:0000256" key="1">
    <source>
        <dbReference type="SAM" id="MobiDB-lite"/>
    </source>
</evidence>
<keyword evidence="2" id="KW-1133">Transmembrane helix</keyword>
<proteinExistence type="predicted"/>
<sequence>MKNGQRFLHLQVSIRVMLLALSAFAGVFALVARREAQRRELIATIEKIGGSATLGDSESWLFPSISVESVTVPYAALGQIELLELETLIQPKQLTVSRYELRPCEDSDFDRYYMDLQYKLTPEGSLASQSGSELRDLPLNPASRSR</sequence>
<reference evidence="3 4" key="1">
    <citation type="journal article" date="2003" name="Proc. Natl. Acad. Sci. U.S.A.">
        <title>Complete genome sequence of the marine planctomycete Pirellula sp. strain 1.</title>
        <authorList>
            <person name="Gloeckner F.O."/>
            <person name="Kube M."/>
            <person name="Bauer M."/>
            <person name="Teeling H."/>
            <person name="Lombardot T."/>
            <person name="Ludwig W."/>
            <person name="Gade D."/>
            <person name="Beck A."/>
            <person name="Borzym K."/>
            <person name="Heitmann K."/>
            <person name="Rabus R."/>
            <person name="Schlesner H."/>
            <person name="Amann R."/>
            <person name="Reinhardt R."/>
        </authorList>
    </citation>
    <scope>NUCLEOTIDE SEQUENCE [LARGE SCALE GENOMIC DNA]</scope>
    <source>
        <strain evidence="4">DSM 10527 / NCIMB 13988 / SH1</strain>
    </source>
</reference>
<dbReference type="KEGG" id="rba:RB6014"/>
<dbReference type="EnsemblBacteria" id="CAD74566">
    <property type="protein sequence ID" value="CAD74566"/>
    <property type="gene ID" value="RB6014"/>
</dbReference>